<evidence type="ECO:0000313" key="2">
    <source>
        <dbReference type="Proteomes" id="UP000520814"/>
    </source>
</evidence>
<evidence type="ECO:0000313" key="1">
    <source>
        <dbReference type="EMBL" id="MBB6052249.1"/>
    </source>
</evidence>
<gene>
    <name evidence="1" type="ORF">HNQ39_004070</name>
</gene>
<reference evidence="1 2" key="1">
    <citation type="submission" date="2020-08" db="EMBL/GenBank/DDBJ databases">
        <title>Genomic Encyclopedia of Type Strains, Phase IV (KMG-IV): sequencing the most valuable type-strain genomes for metagenomic binning, comparative biology and taxonomic classification.</title>
        <authorList>
            <person name="Goeker M."/>
        </authorList>
    </citation>
    <scope>NUCLEOTIDE SEQUENCE [LARGE SCALE GENOMIC DNA]</scope>
    <source>
        <strain evidence="1 2">DSM 23562</strain>
    </source>
</reference>
<proteinExistence type="predicted"/>
<dbReference type="RefSeq" id="WP_184200941.1">
    <property type="nucleotide sequence ID" value="NZ_JACHGW010000004.1"/>
</dbReference>
<dbReference type="Proteomes" id="UP000520814">
    <property type="component" value="Unassembled WGS sequence"/>
</dbReference>
<keyword evidence="2" id="KW-1185">Reference proteome</keyword>
<comment type="caution">
    <text evidence="1">The sequence shown here is derived from an EMBL/GenBank/DDBJ whole genome shotgun (WGS) entry which is preliminary data.</text>
</comment>
<name>A0A7W9W7A1_ARMRO</name>
<sequence>MQRNLVLGLTTLVSQVKETRLVPLVLDVARQVPRGTLTEVHAAWDRAEETFLARLLPRLTTTEAQALSVENRAYLNQRLLRDISEEATVAILLTLASAGESGSGAVARIHLESPSPQVREAAREYLQRGGTI</sequence>
<organism evidence="1 2">
    <name type="scientific">Armatimonas rosea</name>
    <dbReference type="NCBI Taxonomy" id="685828"/>
    <lineage>
        <taxon>Bacteria</taxon>
        <taxon>Bacillati</taxon>
        <taxon>Armatimonadota</taxon>
        <taxon>Armatimonadia</taxon>
        <taxon>Armatimonadales</taxon>
        <taxon>Armatimonadaceae</taxon>
        <taxon>Armatimonas</taxon>
    </lineage>
</organism>
<dbReference type="EMBL" id="JACHGW010000004">
    <property type="protein sequence ID" value="MBB6052249.1"/>
    <property type="molecule type" value="Genomic_DNA"/>
</dbReference>
<protein>
    <submittedName>
        <fullName evidence="1">Uncharacterized protein</fullName>
    </submittedName>
</protein>
<accession>A0A7W9W7A1</accession>
<dbReference type="AlphaFoldDB" id="A0A7W9W7A1"/>